<feature type="compositionally biased region" description="Pro residues" evidence="1">
    <location>
        <begin position="8"/>
        <end position="22"/>
    </location>
</feature>
<reference evidence="2" key="1">
    <citation type="submission" date="2021-01" db="EMBL/GenBank/DDBJ databases">
        <authorList>
            <person name="Corre E."/>
            <person name="Pelletier E."/>
            <person name="Niang G."/>
            <person name="Scheremetjew M."/>
            <person name="Finn R."/>
            <person name="Kale V."/>
            <person name="Holt S."/>
            <person name="Cochrane G."/>
            <person name="Meng A."/>
            <person name="Brown T."/>
            <person name="Cohen L."/>
        </authorList>
    </citation>
    <scope>NUCLEOTIDE SEQUENCE</scope>
    <source>
        <strain evidence="2">SAG 11-49</strain>
    </source>
</reference>
<name>A0A7S0R4D8_9CHLO</name>
<dbReference type="AlphaFoldDB" id="A0A7S0R4D8"/>
<sequence length="155" mass="14899">MSSTSAAPPHPVTSPLAPPPAPADAAVAATVAQLRQRRPPTRALGSTAAAALDTTAMQQLPLPRMSLSALIRPQTSSSCTATSVPTAATSMASTATLSQAASCTTLSTAAATTTSSTSCGPGLSSPGNTHWCGAVMADATTGTGVGGGAPGARAP</sequence>
<feature type="region of interest" description="Disordered" evidence="1">
    <location>
        <begin position="1"/>
        <end position="43"/>
    </location>
</feature>
<gene>
    <name evidence="2" type="ORF">CLEI1391_LOCUS2128</name>
</gene>
<accession>A0A7S0R4D8</accession>
<organism evidence="2">
    <name type="scientific">Chlamydomonas leiostraca</name>
    <dbReference type="NCBI Taxonomy" id="1034604"/>
    <lineage>
        <taxon>Eukaryota</taxon>
        <taxon>Viridiplantae</taxon>
        <taxon>Chlorophyta</taxon>
        <taxon>core chlorophytes</taxon>
        <taxon>Chlorophyceae</taxon>
        <taxon>CS clade</taxon>
        <taxon>Chlamydomonadales</taxon>
        <taxon>Chlamydomonadaceae</taxon>
        <taxon>Chlamydomonas</taxon>
    </lineage>
</organism>
<proteinExistence type="predicted"/>
<evidence type="ECO:0000313" key="2">
    <source>
        <dbReference type="EMBL" id="CAD8666753.1"/>
    </source>
</evidence>
<evidence type="ECO:0000256" key="1">
    <source>
        <dbReference type="SAM" id="MobiDB-lite"/>
    </source>
</evidence>
<feature type="compositionally biased region" description="Low complexity" evidence="1">
    <location>
        <begin position="23"/>
        <end position="32"/>
    </location>
</feature>
<protein>
    <submittedName>
        <fullName evidence="2">Uncharacterized protein</fullName>
    </submittedName>
</protein>
<dbReference type="EMBL" id="HBFB01003979">
    <property type="protein sequence ID" value="CAD8666753.1"/>
    <property type="molecule type" value="Transcribed_RNA"/>
</dbReference>